<keyword evidence="4 9" id="KW-0963">Cytoplasm</keyword>
<dbReference type="PANTHER" id="PTHR43381:SF5">
    <property type="entry name" value="TR-TYPE G DOMAIN-CONTAINING PROTEIN"/>
    <property type="match status" value="1"/>
</dbReference>
<dbReference type="Pfam" id="PF03144">
    <property type="entry name" value="GTP_EFTU_D2"/>
    <property type="match status" value="1"/>
</dbReference>
<feature type="compositionally biased region" description="Low complexity" evidence="13">
    <location>
        <begin position="152"/>
        <end position="163"/>
    </location>
</feature>
<organism evidence="15 16">
    <name type="scientific">Thermaurantimonas aggregans</name>
    <dbReference type="NCBI Taxonomy" id="2173829"/>
    <lineage>
        <taxon>Bacteria</taxon>
        <taxon>Pseudomonadati</taxon>
        <taxon>Bacteroidota</taxon>
        <taxon>Flavobacteriia</taxon>
        <taxon>Flavobacteriales</taxon>
        <taxon>Schleiferiaceae</taxon>
        <taxon>Thermaurantimonas</taxon>
    </lineage>
</organism>
<proteinExistence type="inferred from homology"/>
<dbReference type="GO" id="GO:0005525">
    <property type="term" value="F:GTP binding"/>
    <property type="evidence" value="ECO:0007669"/>
    <property type="project" value="UniProtKB-KW"/>
</dbReference>
<dbReference type="FunFam" id="3.40.50.10050:FF:000001">
    <property type="entry name" value="Translation initiation factor IF-2"/>
    <property type="match status" value="1"/>
</dbReference>
<feature type="region of interest" description="Disordered" evidence="13">
    <location>
        <begin position="121"/>
        <end position="371"/>
    </location>
</feature>
<dbReference type="InterPro" id="IPR004161">
    <property type="entry name" value="EFTu-like_2"/>
</dbReference>
<evidence type="ECO:0000256" key="4">
    <source>
        <dbReference type="ARBA" id="ARBA00022490"/>
    </source>
</evidence>
<comment type="function">
    <text evidence="9 10">One of the essential components for the initiation of protein synthesis. Protects formylmethionyl-tRNA from spontaneous hydrolysis and promotes its binding to the 30S ribosomal subunits. Also involved in the hydrolysis of GTP during the formation of the 70S ribosomal complex.</text>
</comment>
<feature type="region of interest" description="Disordered" evidence="13">
    <location>
        <begin position="84"/>
        <end position="103"/>
    </location>
</feature>
<dbReference type="InterPro" id="IPR044145">
    <property type="entry name" value="IF2_II"/>
</dbReference>
<keyword evidence="16" id="KW-1185">Reference proteome</keyword>
<dbReference type="EMBL" id="BHZE01000009">
    <property type="protein sequence ID" value="GCD77668.1"/>
    <property type="molecule type" value="Genomic_DNA"/>
</dbReference>
<dbReference type="Gene3D" id="2.40.30.10">
    <property type="entry name" value="Translation factors"/>
    <property type="match status" value="2"/>
</dbReference>
<dbReference type="Pfam" id="PF04760">
    <property type="entry name" value="IF2_N"/>
    <property type="match status" value="1"/>
</dbReference>
<dbReference type="CDD" id="cd01887">
    <property type="entry name" value="IF2_eIF5B"/>
    <property type="match status" value="1"/>
</dbReference>
<evidence type="ECO:0000256" key="10">
    <source>
        <dbReference type="RuleBase" id="RU000644"/>
    </source>
</evidence>
<evidence type="ECO:0000256" key="9">
    <source>
        <dbReference type="HAMAP-Rule" id="MF_00100"/>
    </source>
</evidence>
<dbReference type="GO" id="GO:0003924">
    <property type="term" value="F:GTPase activity"/>
    <property type="evidence" value="ECO:0007669"/>
    <property type="project" value="UniProtKB-UniRule"/>
</dbReference>
<dbReference type="Gene3D" id="3.40.50.10050">
    <property type="entry name" value="Translation initiation factor IF- 2, domain 3"/>
    <property type="match status" value="1"/>
</dbReference>
<dbReference type="Pfam" id="PF00009">
    <property type="entry name" value="GTP_EFTU"/>
    <property type="match status" value="1"/>
</dbReference>
<feature type="compositionally biased region" description="Polar residues" evidence="13">
    <location>
        <begin position="336"/>
        <end position="347"/>
    </location>
</feature>
<feature type="compositionally biased region" description="Basic and acidic residues" evidence="13">
    <location>
        <begin position="239"/>
        <end position="251"/>
    </location>
</feature>
<keyword evidence="12" id="KW-0175">Coiled coil</keyword>
<dbReference type="FunFam" id="2.40.30.10:FF:000007">
    <property type="entry name" value="Translation initiation factor IF-2"/>
    <property type="match status" value="1"/>
</dbReference>
<comment type="caution">
    <text evidence="9">Lacks conserved residue(s) required for the propagation of feature annotation.</text>
</comment>
<dbReference type="Gene3D" id="3.40.50.300">
    <property type="entry name" value="P-loop containing nucleotide triphosphate hydrolases"/>
    <property type="match status" value="1"/>
</dbReference>
<dbReference type="Pfam" id="PF22042">
    <property type="entry name" value="EF-G_D2"/>
    <property type="match status" value="1"/>
</dbReference>
<evidence type="ECO:0000256" key="2">
    <source>
        <dbReference type="ARBA" id="ARBA00007733"/>
    </source>
</evidence>
<dbReference type="SUPFAM" id="SSF52156">
    <property type="entry name" value="Initiation factor IF2/eIF5b, domain 3"/>
    <property type="match status" value="1"/>
</dbReference>
<evidence type="ECO:0000256" key="13">
    <source>
        <dbReference type="SAM" id="MobiDB-lite"/>
    </source>
</evidence>
<reference evidence="15 16" key="1">
    <citation type="submission" date="2018-11" db="EMBL/GenBank/DDBJ databases">
        <title>Schleiferia aggregans sp. nov., a moderately thermophilic heterotrophic bacterium isolated from microbial mats at a terrestrial hot spring.</title>
        <authorList>
            <person name="Iino T."/>
            <person name="Ohkuma M."/>
            <person name="Haruta S."/>
        </authorList>
    </citation>
    <scope>NUCLEOTIDE SEQUENCE [LARGE SCALE GENOMIC DNA]</scope>
    <source>
        <strain evidence="15 16">LA</strain>
    </source>
</reference>
<dbReference type="InterPro" id="IPR015760">
    <property type="entry name" value="TIF_IF2"/>
</dbReference>
<feature type="compositionally biased region" description="Basic and acidic residues" evidence="13">
    <location>
        <begin position="121"/>
        <end position="142"/>
    </location>
</feature>
<dbReference type="InterPro" id="IPR005225">
    <property type="entry name" value="Small_GTP-bd"/>
</dbReference>
<feature type="compositionally biased region" description="Basic and acidic residues" evidence="13">
    <location>
        <begin position="179"/>
        <end position="196"/>
    </location>
</feature>
<keyword evidence="8 9" id="KW-0342">GTP-binding</keyword>
<dbReference type="Proteomes" id="UP000286715">
    <property type="component" value="Unassembled WGS sequence"/>
</dbReference>
<feature type="binding site" evidence="9">
    <location>
        <begin position="620"/>
        <end position="623"/>
    </location>
    <ligand>
        <name>GTP</name>
        <dbReference type="ChEBI" id="CHEBI:37565"/>
    </ligand>
</feature>
<dbReference type="InterPro" id="IPR027417">
    <property type="entry name" value="P-loop_NTPase"/>
</dbReference>
<dbReference type="InterPro" id="IPR036925">
    <property type="entry name" value="TIF_IF2_dom3_sf"/>
</dbReference>
<dbReference type="InterPro" id="IPR023115">
    <property type="entry name" value="TIF_IF2_dom3"/>
</dbReference>
<comment type="similarity">
    <text evidence="2 9 10">Belongs to the TRAFAC class translation factor GTPase superfamily. Classic translation factor GTPase family. IF-2 subfamily.</text>
</comment>
<dbReference type="NCBIfam" id="TIGR00231">
    <property type="entry name" value="small_GTP"/>
    <property type="match status" value="1"/>
</dbReference>
<dbReference type="InterPro" id="IPR006847">
    <property type="entry name" value="IF2_N"/>
</dbReference>
<dbReference type="CDD" id="cd03692">
    <property type="entry name" value="mtIF2_IVc"/>
    <property type="match status" value="1"/>
</dbReference>
<feature type="compositionally biased region" description="Polar residues" evidence="13">
    <location>
        <begin position="164"/>
        <end position="176"/>
    </location>
</feature>
<evidence type="ECO:0000256" key="6">
    <source>
        <dbReference type="ARBA" id="ARBA00022741"/>
    </source>
</evidence>
<evidence type="ECO:0000313" key="16">
    <source>
        <dbReference type="Proteomes" id="UP000286715"/>
    </source>
</evidence>
<name>A0A401XKZ3_9FLAO</name>
<comment type="caution">
    <text evidence="15">The sequence shown here is derived from an EMBL/GenBank/DDBJ whole genome shotgun (WGS) entry which is preliminary data.</text>
</comment>
<dbReference type="PROSITE" id="PS01176">
    <property type="entry name" value="IF2"/>
    <property type="match status" value="1"/>
</dbReference>
<feature type="binding site" evidence="9">
    <location>
        <begin position="566"/>
        <end position="570"/>
    </location>
    <ligand>
        <name>GTP</name>
        <dbReference type="ChEBI" id="CHEBI:37565"/>
    </ligand>
</feature>
<dbReference type="GO" id="GO:0003743">
    <property type="term" value="F:translation initiation factor activity"/>
    <property type="evidence" value="ECO:0007669"/>
    <property type="project" value="UniProtKB-UniRule"/>
</dbReference>
<dbReference type="SUPFAM" id="SSF52540">
    <property type="entry name" value="P-loop containing nucleoside triphosphate hydrolases"/>
    <property type="match status" value="1"/>
</dbReference>
<keyword evidence="7 9" id="KW-0648">Protein biosynthesis</keyword>
<dbReference type="InterPro" id="IPR000795">
    <property type="entry name" value="T_Tr_GTP-bd_dom"/>
</dbReference>
<dbReference type="Pfam" id="PF11987">
    <property type="entry name" value="IF-2"/>
    <property type="match status" value="1"/>
</dbReference>
<feature type="binding site" evidence="9">
    <location>
        <begin position="519"/>
        <end position="526"/>
    </location>
    <ligand>
        <name>GTP</name>
        <dbReference type="ChEBI" id="CHEBI:37565"/>
    </ligand>
</feature>
<dbReference type="PROSITE" id="PS51722">
    <property type="entry name" value="G_TR_2"/>
    <property type="match status" value="1"/>
</dbReference>
<evidence type="ECO:0000259" key="14">
    <source>
        <dbReference type="PROSITE" id="PS51722"/>
    </source>
</evidence>
<dbReference type="FunFam" id="2.40.30.10:FF:000008">
    <property type="entry name" value="Translation initiation factor IF-2"/>
    <property type="match status" value="1"/>
</dbReference>
<dbReference type="PANTHER" id="PTHR43381">
    <property type="entry name" value="TRANSLATION INITIATION FACTOR IF-2-RELATED"/>
    <property type="match status" value="1"/>
</dbReference>
<evidence type="ECO:0000313" key="15">
    <source>
        <dbReference type="EMBL" id="GCD77668.1"/>
    </source>
</evidence>
<dbReference type="InterPro" id="IPR000178">
    <property type="entry name" value="TF_IF2_bacterial-like"/>
</dbReference>
<dbReference type="FunFam" id="3.40.50.300:FF:000019">
    <property type="entry name" value="Translation initiation factor IF-2"/>
    <property type="match status" value="1"/>
</dbReference>
<keyword evidence="5 9" id="KW-0396">Initiation factor</keyword>
<feature type="compositionally biased region" description="Basic and acidic residues" evidence="13">
    <location>
        <begin position="93"/>
        <end position="103"/>
    </location>
</feature>
<dbReference type="InterPro" id="IPR009000">
    <property type="entry name" value="Transl_B-barrel_sf"/>
</dbReference>
<dbReference type="SUPFAM" id="SSF50447">
    <property type="entry name" value="Translation proteins"/>
    <property type="match status" value="2"/>
</dbReference>
<evidence type="ECO:0000256" key="5">
    <source>
        <dbReference type="ARBA" id="ARBA00022540"/>
    </source>
</evidence>
<dbReference type="NCBIfam" id="TIGR00487">
    <property type="entry name" value="IF-2"/>
    <property type="match status" value="1"/>
</dbReference>
<dbReference type="HAMAP" id="MF_00100_B">
    <property type="entry name" value="IF_2_B"/>
    <property type="match status" value="1"/>
</dbReference>
<evidence type="ECO:0000256" key="11">
    <source>
        <dbReference type="RuleBase" id="RU000645"/>
    </source>
</evidence>
<keyword evidence="6 9" id="KW-0547">Nucleotide-binding</keyword>
<evidence type="ECO:0000256" key="12">
    <source>
        <dbReference type="SAM" id="Coils"/>
    </source>
</evidence>
<dbReference type="RefSeq" id="WP_124397733.1">
    <property type="nucleotide sequence ID" value="NZ_BHZE01000009.1"/>
</dbReference>
<evidence type="ECO:0000256" key="1">
    <source>
        <dbReference type="ARBA" id="ARBA00004496"/>
    </source>
</evidence>
<dbReference type="InterPro" id="IPR053905">
    <property type="entry name" value="EF-G-like_DII"/>
</dbReference>
<feature type="coiled-coil region" evidence="12">
    <location>
        <begin position="383"/>
        <end position="424"/>
    </location>
</feature>
<feature type="compositionally biased region" description="Polar residues" evidence="13">
    <location>
        <begin position="253"/>
        <end position="264"/>
    </location>
</feature>
<comment type="subcellular location">
    <subcellularLocation>
        <location evidence="1 9 11">Cytoplasm</location>
    </subcellularLocation>
</comment>
<dbReference type="OrthoDB" id="9811804at2"/>
<dbReference type="AlphaFoldDB" id="A0A401XKZ3"/>
<gene>
    <name evidence="9 15" type="primary">infB</name>
    <name evidence="15" type="ORF">JCM31826_11500</name>
</gene>
<evidence type="ECO:0000256" key="8">
    <source>
        <dbReference type="ARBA" id="ARBA00023134"/>
    </source>
</evidence>
<feature type="compositionally biased region" description="Basic and acidic residues" evidence="13">
    <location>
        <begin position="265"/>
        <end position="301"/>
    </location>
</feature>
<dbReference type="GO" id="GO:0005737">
    <property type="term" value="C:cytoplasm"/>
    <property type="evidence" value="ECO:0007669"/>
    <property type="project" value="UniProtKB-SubCell"/>
</dbReference>
<protein>
    <recommendedName>
        <fullName evidence="3 9">Translation initiation factor IF-2</fullName>
    </recommendedName>
</protein>
<dbReference type="CDD" id="cd03702">
    <property type="entry name" value="IF2_mtIF2_II"/>
    <property type="match status" value="1"/>
</dbReference>
<accession>A0A401XKZ3</accession>
<feature type="compositionally biased region" description="Basic and acidic residues" evidence="13">
    <location>
        <begin position="348"/>
        <end position="371"/>
    </location>
</feature>
<evidence type="ECO:0000256" key="3">
    <source>
        <dbReference type="ARBA" id="ARBA00020675"/>
    </source>
</evidence>
<feature type="domain" description="Tr-type G" evidence="14">
    <location>
        <begin position="510"/>
        <end position="680"/>
    </location>
</feature>
<evidence type="ECO:0000256" key="7">
    <source>
        <dbReference type="ARBA" id="ARBA00022917"/>
    </source>
</evidence>
<sequence length="1011" mass="112356">MNSTKRRLSAVLEEFNIGFARAKEFLATKDIHVDSPNAKITEEVYELLLSKFSQDLIQKKKTESKIQQLKEDKEAMRLERELQLQKQQASETSTHKIKTEVPKIEGPKTIGKIELVTDKSKKTEPVKVKTETEQETIKKQSEETPAESVQKTIETIESTETLTAQKSVESSPQINLTESKTEPTKEKQEEAEKETPKINLTIVGKVDTVEKETSKKRTIQPEEETKELKQIEETTNVEQKPEEESQVEVKETSAPSESKPSESTGSHKIETKFEKIEGPKLTGEKIDLSKFEKKKEKDKPKKVIATNPQGQIIDKEDKKTKKRKRIVKDKTDQDKSSTQSTQIVPSQSDKKKFDKPSDKKDKNLKFQKKEPVEPIELSDEEISKQIKETLEKLTSNKKAKLNKIKKLKRDERREMMALNELQAEEDSKTLKVTEFVTVGEVANMMNVPVTKVIATCMSLGLMVTMNQRLDAETLSIVADEFGYKVQFVDAEMSTEELIEDEEDDEADLVKRPPIVTVMGHVDHGKTSLLDYIRKTNVIAGEAGGITQHIGAYSVEMPDGQHITFLDTPGHEAFTAMRARGAKITDVAIIVIAADDNVMPQTKEAIAHAQAAGVPIVFAINKIDKPNANPDKIKEQLANMNLLVEDWGGKIQSQEISAKTGQGVNELLEKVLLEAELLDLKANPNRRATGTVIEASLDKGRGYVSTVLVQNGTLKVGDIVLAGQYAGKVRALLDERGKNIKSAGPSMPAAMLGLDGAPAAGDKFVVMTDEKEAKQLASKRQQLQRELSARAHRKITLEEIGRRLALGDFKELNIILKCDVDGSVEALSDALSKLSTEKIQVRILHKGVGQITESDVLLAAASDAIVIGFNVRPSANARKIAERDQVEIRHYSIIYDAIDDVKAAMEGMLAPETKETIIANVEVRETFKISKVGTIAGCMVLDGTIKRGCKVRVIRDGVVVYTGELASLKRFKDDVKEVSKGYECGLSIKNFNDIKVGDIIEAYEETLVKQKI</sequence>